<protein>
    <recommendedName>
        <fullName evidence="4">Mobile element protein</fullName>
    </recommendedName>
</protein>
<dbReference type="KEGG" id="elux:BTN50_1254"/>
<feature type="transmembrane region" description="Helical" evidence="1">
    <location>
        <begin position="12"/>
        <end position="29"/>
    </location>
</feature>
<evidence type="ECO:0008006" key="4">
    <source>
        <dbReference type="Google" id="ProtNLM"/>
    </source>
</evidence>
<evidence type="ECO:0000256" key="1">
    <source>
        <dbReference type="SAM" id="Phobius"/>
    </source>
</evidence>
<keyword evidence="1" id="KW-0472">Membrane</keyword>
<evidence type="ECO:0000313" key="3">
    <source>
        <dbReference type="Proteomes" id="UP000218160"/>
    </source>
</evidence>
<evidence type="ECO:0000313" key="2">
    <source>
        <dbReference type="EMBL" id="ATF09740.1"/>
    </source>
</evidence>
<keyword evidence="1" id="KW-0812">Transmembrane</keyword>
<dbReference type="Proteomes" id="UP000218160">
    <property type="component" value="Chromosome 1"/>
</dbReference>
<sequence length="43" mass="5003">MINITFKMKNKGMIQYLAINFMGLIVYGADEWTLFSNWSIVLS</sequence>
<keyword evidence="1" id="KW-1133">Transmembrane helix</keyword>
<proteinExistence type="predicted"/>
<keyword evidence="3" id="KW-1185">Reference proteome</keyword>
<name>A0A291B9Q8_9GAMM</name>
<organism evidence="2 3">
    <name type="scientific">Candidatus Enterovibrio altilux</name>
    <dbReference type="NCBI Taxonomy" id="1927128"/>
    <lineage>
        <taxon>Bacteria</taxon>
        <taxon>Pseudomonadati</taxon>
        <taxon>Pseudomonadota</taxon>
        <taxon>Gammaproteobacteria</taxon>
        <taxon>Vibrionales</taxon>
        <taxon>Vibrionaceae</taxon>
        <taxon>Enterovibrio</taxon>
    </lineage>
</organism>
<accession>A0A291B9Q8</accession>
<dbReference type="AlphaFoldDB" id="A0A291B9Q8"/>
<gene>
    <name evidence="2" type="ORF">BTN50_1254</name>
</gene>
<reference evidence="3" key="1">
    <citation type="submission" date="2017-04" db="EMBL/GenBank/DDBJ databases">
        <title>Genome evolution of the luminous symbionts of deep sea anglerfish.</title>
        <authorList>
            <person name="Hendry T.A."/>
        </authorList>
    </citation>
    <scope>NUCLEOTIDE SEQUENCE [LARGE SCALE GENOMIC DNA]</scope>
</reference>
<dbReference type="EMBL" id="CP020660">
    <property type="protein sequence ID" value="ATF09740.1"/>
    <property type="molecule type" value="Genomic_DNA"/>
</dbReference>
<dbReference type="RefSeq" id="WP_256386965.1">
    <property type="nucleotide sequence ID" value="NZ_CP020660.1"/>
</dbReference>